<accession>T1KEH7</accession>
<evidence type="ECO:0000313" key="2">
    <source>
        <dbReference type="Proteomes" id="UP000015104"/>
    </source>
</evidence>
<proteinExistence type="predicted"/>
<reference evidence="1" key="2">
    <citation type="submission" date="2015-06" db="UniProtKB">
        <authorList>
            <consortium name="EnsemblMetazoa"/>
        </authorList>
    </citation>
    <scope>IDENTIFICATION</scope>
</reference>
<keyword evidence="2" id="KW-1185">Reference proteome</keyword>
<dbReference type="Proteomes" id="UP000015104">
    <property type="component" value="Unassembled WGS sequence"/>
</dbReference>
<sequence>MEKGYMTERLNDNILRLFKV</sequence>
<dbReference type="EnsemblMetazoa" id="tetur09g06690.1">
    <property type="protein sequence ID" value="tetur09g06690.1"/>
    <property type="gene ID" value="tetur09g06690"/>
</dbReference>
<name>T1KEH7_TETUR</name>
<evidence type="ECO:0000313" key="1">
    <source>
        <dbReference type="EnsemblMetazoa" id="tetur09g06690.1"/>
    </source>
</evidence>
<organism evidence="1 2">
    <name type="scientific">Tetranychus urticae</name>
    <name type="common">Two-spotted spider mite</name>
    <dbReference type="NCBI Taxonomy" id="32264"/>
    <lineage>
        <taxon>Eukaryota</taxon>
        <taxon>Metazoa</taxon>
        <taxon>Ecdysozoa</taxon>
        <taxon>Arthropoda</taxon>
        <taxon>Chelicerata</taxon>
        <taxon>Arachnida</taxon>
        <taxon>Acari</taxon>
        <taxon>Acariformes</taxon>
        <taxon>Trombidiformes</taxon>
        <taxon>Prostigmata</taxon>
        <taxon>Eleutherengona</taxon>
        <taxon>Raphignathae</taxon>
        <taxon>Tetranychoidea</taxon>
        <taxon>Tetranychidae</taxon>
        <taxon>Tetranychus</taxon>
    </lineage>
</organism>
<dbReference type="AlphaFoldDB" id="T1KEH7"/>
<dbReference type="EMBL" id="CAEY01002035">
    <property type="status" value="NOT_ANNOTATED_CDS"/>
    <property type="molecule type" value="Genomic_DNA"/>
</dbReference>
<reference evidence="2" key="1">
    <citation type="submission" date="2011-08" db="EMBL/GenBank/DDBJ databases">
        <authorList>
            <person name="Rombauts S."/>
        </authorList>
    </citation>
    <scope>NUCLEOTIDE SEQUENCE</scope>
    <source>
        <strain evidence="2">London</strain>
    </source>
</reference>
<dbReference type="HOGENOM" id="CLU_3428658_0_0_1"/>
<protein>
    <submittedName>
        <fullName evidence="1">Uncharacterized protein</fullName>
    </submittedName>
</protein>